<gene>
    <name evidence="1" type="ORF">SAMN05216466_106315</name>
</gene>
<dbReference type="AlphaFoldDB" id="A0A1G7YU49"/>
<evidence type="ECO:0000313" key="2">
    <source>
        <dbReference type="Proteomes" id="UP000199706"/>
    </source>
</evidence>
<dbReference type="Proteomes" id="UP000199706">
    <property type="component" value="Unassembled WGS sequence"/>
</dbReference>
<sequence>MGSPLAIATRAFSFGVTRQGTGLKARFEPRVDERSSLVHLETDTLSEVFGCLKRPAVAVKARAEGGGGDYGREPRWLLKGSEGSIRRIRGVRLASARAL</sequence>
<proteinExistence type="predicted"/>
<protein>
    <submittedName>
        <fullName evidence="1">Uncharacterized protein</fullName>
    </submittedName>
</protein>
<reference evidence="1 2" key="1">
    <citation type="submission" date="2016-10" db="EMBL/GenBank/DDBJ databases">
        <authorList>
            <person name="de Groot N.N."/>
        </authorList>
    </citation>
    <scope>NUCLEOTIDE SEQUENCE [LARGE SCALE GENOMIC DNA]</scope>
    <source>
        <strain evidence="1 2">LMG 2247</strain>
    </source>
</reference>
<organism evidence="1 2">
    <name type="scientific">Paraburkholderia phenazinium</name>
    <dbReference type="NCBI Taxonomy" id="60549"/>
    <lineage>
        <taxon>Bacteria</taxon>
        <taxon>Pseudomonadati</taxon>
        <taxon>Pseudomonadota</taxon>
        <taxon>Betaproteobacteria</taxon>
        <taxon>Burkholderiales</taxon>
        <taxon>Burkholderiaceae</taxon>
        <taxon>Paraburkholderia</taxon>
    </lineage>
</organism>
<accession>A0A1G7YU49</accession>
<evidence type="ECO:0000313" key="1">
    <source>
        <dbReference type="EMBL" id="SDG99885.1"/>
    </source>
</evidence>
<dbReference type="EMBL" id="FNCJ01000006">
    <property type="protein sequence ID" value="SDG99885.1"/>
    <property type="molecule type" value="Genomic_DNA"/>
</dbReference>
<name>A0A1G7YU49_9BURK</name>